<reference evidence="1 2" key="1">
    <citation type="submission" date="2015-09" db="EMBL/GenBank/DDBJ databases">
        <title>Draft genome sequence of a Caloramator mitchellensis, a moderate thermophile from the Great Artesian Basin of Australia.</title>
        <authorList>
            <person name="Patel B.K."/>
        </authorList>
    </citation>
    <scope>NUCLEOTIDE SEQUENCE [LARGE SCALE GENOMIC DNA]</scope>
    <source>
        <strain evidence="1 2">VF08</strain>
    </source>
</reference>
<dbReference type="NCBIfam" id="TIGR02678">
    <property type="entry name" value="TIGR02678 family protein"/>
    <property type="match status" value="1"/>
</dbReference>
<keyword evidence="2" id="KW-1185">Reference proteome</keyword>
<dbReference type="RefSeq" id="WP_057977262.1">
    <property type="nucleotide sequence ID" value="NZ_LKHP01000003.1"/>
</dbReference>
<dbReference type="AlphaFoldDB" id="A0A0R3JV16"/>
<dbReference type="STRING" id="908809.ABG79_00752"/>
<evidence type="ECO:0000313" key="1">
    <source>
        <dbReference type="EMBL" id="KRQ87414.1"/>
    </source>
</evidence>
<dbReference type="PATRIC" id="fig|908809.3.peg.759"/>
<comment type="caution">
    <text evidence="1">The sequence shown here is derived from an EMBL/GenBank/DDBJ whole genome shotgun (WGS) entry which is preliminary data.</text>
</comment>
<name>A0A0R3JV16_CALMK</name>
<protein>
    <recommendedName>
        <fullName evidence="3">TIGR02678 family protein</fullName>
    </recommendedName>
</protein>
<accession>A0A0R3JV16</accession>
<gene>
    <name evidence="1" type="ORF">ABG79_00752</name>
</gene>
<dbReference type="Proteomes" id="UP000052015">
    <property type="component" value="Unassembled WGS sequence"/>
</dbReference>
<dbReference type="InterPro" id="IPR013494">
    <property type="entry name" value="CHP02678"/>
</dbReference>
<evidence type="ECO:0008006" key="3">
    <source>
        <dbReference type="Google" id="ProtNLM"/>
    </source>
</evidence>
<organism evidence="1 2">
    <name type="scientific">Caloramator mitchellensis</name>
    <dbReference type="NCBI Taxonomy" id="908809"/>
    <lineage>
        <taxon>Bacteria</taxon>
        <taxon>Bacillati</taxon>
        <taxon>Bacillota</taxon>
        <taxon>Clostridia</taxon>
        <taxon>Eubacteriales</taxon>
        <taxon>Clostridiaceae</taxon>
        <taxon>Caloramator</taxon>
    </lineage>
</organism>
<dbReference type="EMBL" id="LKHP01000003">
    <property type="protein sequence ID" value="KRQ87414.1"/>
    <property type="molecule type" value="Genomic_DNA"/>
</dbReference>
<dbReference type="Pfam" id="PF09661">
    <property type="entry name" value="DUF2398"/>
    <property type="match status" value="1"/>
</dbReference>
<proteinExistence type="predicted"/>
<evidence type="ECO:0000313" key="2">
    <source>
        <dbReference type="Proteomes" id="UP000052015"/>
    </source>
</evidence>
<sequence>MKELELLLENYWISKDEDKELYYKIKDHIHEFKSFITEKLGYQIIINPYLIKLEKLPGKAEEWMGISTFHSPIEYAFLCLLLMFLEDKGKDEQFVLSEITDFIQGNFEGDEKVDWTLYRHRRSLIKVMRFATDIGMIKVDDGDEQSFAQDATSEVLYESTGLSRYFVRNFTTNILNYKSYKDLENEEQLDLDRDRGIIRRHRVYRRLIMSPIVYNEGTDDPDYDYIKKQKSSLENDLEKYLGWELHVHRNGAMAVLSQNQNYKDVFPENKSISDIVLQLNKVIKSMISANQLKPDKNDTCQVSLPYFQSLIQKLKLQNSVGWSKEYREMQIDKLTDEIINYMSGFNMIEILPDKKEIKILPLCGKIVGVYPDDFYTDIQKEVAMDESE</sequence>
<dbReference type="OrthoDB" id="1654131at2"/>